<dbReference type="EMBL" id="NTFS01000289">
    <property type="protein sequence ID" value="PAX52061.1"/>
    <property type="molecule type" value="Genomic_DNA"/>
</dbReference>
<evidence type="ECO:0000256" key="1">
    <source>
        <dbReference type="SAM" id="MobiDB-lite"/>
    </source>
</evidence>
<feature type="compositionally biased region" description="Low complexity" evidence="1">
    <location>
        <begin position="46"/>
        <end position="64"/>
    </location>
</feature>
<dbReference type="Proteomes" id="UP000218238">
    <property type="component" value="Unassembled WGS sequence"/>
</dbReference>
<dbReference type="RefSeq" id="WP_095723624.1">
    <property type="nucleotide sequence ID" value="NZ_NTFS01000289.1"/>
</dbReference>
<keyword evidence="3" id="KW-1185">Reference proteome</keyword>
<accession>A0A2A2TED7</accession>
<feature type="region of interest" description="Disordered" evidence="1">
    <location>
        <begin position="1"/>
        <end position="64"/>
    </location>
</feature>
<sequence>MLCKNVKTQDASRRFNPCNSANKREGLGSLQIPSRSDGVKQIGFDTTNCTGENTTGTTSQSGETTNGKILERLEFIENAYLSYVQSHQQRLEACLVESKEHEAIFKEAIQALKQDIHDLASDLDK</sequence>
<protein>
    <submittedName>
        <fullName evidence="2">Uncharacterized protein</fullName>
    </submittedName>
</protein>
<gene>
    <name evidence="2" type="ORF">CK510_21380</name>
</gene>
<organism evidence="2 3">
    <name type="scientific">Brunnivagina elsteri CCALA 953</name>
    <dbReference type="NCBI Taxonomy" id="987040"/>
    <lineage>
        <taxon>Bacteria</taxon>
        <taxon>Bacillati</taxon>
        <taxon>Cyanobacteriota</taxon>
        <taxon>Cyanophyceae</taxon>
        <taxon>Nostocales</taxon>
        <taxon>Calotrichaceae</taxon>
        <taxon>Brunnivagina</taxon>
    </lineage>
</organism>
<name>A0A2A2TED7_9CYAN</name>
<dbReference type="AlphaFoldDB" id="A0A2A2TED7"/>
<evidence type="ECO:0000313" key="2">
    <source>
        <dbReference type="EMBL" id="PAX52061.1"/>
    </source>
</evidence>
<dbReference type="OrthoDB" id="489745at2"/>
<reference evidence="2 3" key="1">
    <citation type="submission" date="2017-08" db="EMBL/GenBank/DDBJ databases">
        <title>Draft genome sequence of filamentous cyanobacterium Calothrix elsteri CCALA 953.</title>
        <authorList>
            <person name="Gagunashvili A.N."/>
            <person name="Elster J."/>
            <person name="Andresson O.S."/>
        </authorList>
    </citation>
    <scope>NUCLEOTIDE SEQUENCE [LARGE SCALE GENOMIC DNA]</scope>
    <source>
        <strain evidence="2 3">CCALA 953</strain>
    </source>
</reference>
<proteinExistence type="predicted"/>
<comment type="caution">
    <text evidence="2">The sequence shown here is derived from an EMBL/GenBank/DDBJ whole genome shotgun (WGS) entry which is preliminary data.</text>
</comment>
<evidence type="ECO:0000313" key="3">
    <source>
        <dbReference type="Proteomes" id="UP000218238"/>
    </source>
</evidence>